<dbReference type="FunFam" id="1.10.10.60:FF:000075">
    <property type="entry name" value="LIM/homeobox protein Lhx1"/>
    <property type="match status" value="1"/>
</dbReference>
<evidence type="ECO:0000256" key="1">
    <source>
        <dbReference type="ARBA" id="ARBA00004123"/>
    </source>
</evidence>
<dbReference type="PROSITE" id="PS00027">
    <property type="entry name" value="HOMEOBOX_1"/>
    <property type="match status" value="1"/>
</dbReference>
<evidence type="ECO:0000256" key="4">
    <source>
        <dbReference type="ARBA" id="ARBA00022833"/>
    </source>
</evidence>
<dbReference type="EMBL" id="VCGU01000009">
    <property type="protein sequence ID" value="TRY70589.1"/>
    <property type="molecule type" value="Genomic_DNA"/>
</dbReference>
<dbReference type="InterPro" id="IPR009057">
    <property type="entry name" value="Homeodomain-like_sf"/>
</dbReference>
<dbReference type="Proteomes" id="UP000318571">
    <property type="component" value="Chromosome 9"/>
</dbReference>
<evidence type="ECO:0000256" key="9">
    <source>
        <dbReference type="PROSITE-ProRule" id="PRU00108"/>
    </source>
</evidence>
<accession>A0A553NYS8</accession>
<evidence type="ECO:0000256" key="2">
    <source>
        <dbReference type="ARBA" id="ARBA00022723"/>
    </source>
</evidence>
<dbReference type="GO" id="GO:0030182">
    <property type="term" value="P:neuron differentiation"/>
    <property type="evidence" value="ECO:0007669"/>
    <property type="project" value="TreeGrafter"/>
</dbReference>
<keyword evidence="7 9" id="KW-0371">Homeobox</keyword>
<reference evidence="15 16" key="1">
    <citation type="journal article" date="2018" name="Nat. Ecol. Evol.">
        <title>Genomic signatures of mitonuclear coevolution across populations of Tigriopus californicus.</title>
        <authorList>
            <person name="Barreto F.S."/>
            <person name="Watson E.T."/>
            <person name="Lima T.G."/>
            <person name="Willett C.S."/>
            <person name="Edmands S."/>
            <person name="Li W."/>
            <person name="Burton R.S."/>
        </authorList>
    </citation>
    <scope>NUCLEOTIDE SEQUENCE [LARGE SCALE GENOMIC DNA]</scope>
    <source>
        <strain evidence="15 16">San Diego</strain>
    </source>
</reference>
<dbReference type="GO" id="GO:0000981">
    <property type="term" value="F:DNA-binding transcription factor activity, RNA polymerase II-specific"/>
    <property type="evidence" value="ECO:0007669"/>
    <property type="project" value="InterPro"/>
</dbReference>
<evidence type="ECO:0000313" key="16">
    <source>
        <dbReference type="Proteomes" id="UP000318571"/>
    </source>
</evidence>
<dbReference type="PANTHER" id="PTHR24208:SF105">
    <property type="entry name" value="DLIM1"/>
    <property type="match status" value="1"/>
</dbReference>
<evidence type="ECO:0000256" key="6">
    <source>
        <dbReference type="ARBA" id="ARBA00023125"/>
    </source>
</evidence>
<evidence type="ECO:0000256" key="7">
    <source>
        <dbReference type="ARBA" id="ARBA00023155"/>
    </source>
</evidence>
<dbReference type="Pfam" id="PF00046">
    <property type="entry name" value="Homeodomain"/>
    <property type="match status" value="1"/>
</dbReference>
<evidence type="ECO:0000259" key="14">
    <source>
        <dbReference type="PROSITE" id="PS50071"/>
    </source>
</evidence>
<comment type="caution">
    <text evidence="15">The sequence shown here is derived from an EMBL/GenBank/DDBJ whole genome shotgun (WGS) entry which is preliminary data.</text>
</comment>
<evidence type="ECO:0000256" key="11">
    <source>
        <dbReference type="RuleBase" id="RU000682"/>
    </source>
</evidence>
<dbReference type="InterPro" id="IPR017970">
    <property type="entry name" value="Homeobox_CS"/>
</dbReference>
<dbReference type="InterPro" id="IPR001781">
    <property type="entry name" value="Znf_LIM"/>
</dbReference>
<dbReference type="PROSITE" id="PS00478">
    <property type="entry name" value="LIM_DOMAIN_1"/>
    <property type="match status" value="2"/>
</dbReference>
<keyword evidence="16" id="KW-1185">Reference proteome</keyword>
<evidence type="ECO:0000256" key="3">
    <source>
        <dbReference type="ARBA" id="ARBA00022737"/>
    </source>
</evidence>
<feature type="compositionally biased region" description="Low complexity" evidence="12">
    <location>
        <begin position="384"/>
        <end position="421"/>
    </location>
</feature>
<dbReference type="PROSITE" id="PS50023">
    <property type="entry name" value="LIM_DOMAIN_2"/>
    <property type="match status" value="1"/>
</dbReference>
<feature type="region of interest" description="Disordered" evidence="12">
    <location>
        <begin position="295"/>
        <end position="421"/>
    </location>
</feature>
<dbReference type="OMA" id="QMRFMAR"/>
<dbReference type="PROSITE" id="PS50071">
    <property type="entry name" value="HOMEOBOX_2"/>
    <property type="match status" value="1"/>
</dbReference>
<evidence type="ECO:0000256" key="10">
    <source>
        <dbReference type="PROSITE-ProRule" id="PRU00125"/>
    </source>
</evidence>
<dbReference type="Pfam" id="PF00412">
    <property type="entry name" value="LIM"/>
    <property type="match status" value="1"/>
</dbReference>
<dbReference type="PANTHER" id="PTHR24208">
    <property type="entry name" value="LIM/HOMEOBOX PROTEIN LHX"/>
    <property type="match status" value="1"/>
</dbReference>
<evidence type="ECO:0000256" key="8">
    <source>
        <dbReference type="ARBA" id="ARBA00023242"/>
    </source>
</evidence>
<dbReference type="SMART" id="SM00389">
    <property type="entry name" value="HOX"/>
    <property type="match status" value="1"/>
</dbReference>
<keyword evidence="3" id="KW-0677">Repeat</keyword>
<dbReference type="InterPro" id="IPR050453">
    <property type="entry name" value="LIM_Homeobox_TF"/>
</dbReference>
<evidence type="ECO:0000256" key="12">
    <source>
        <dbReference type="SAM" id="MobiDB-lite"/>
    </source>
</evidence>
<dbReference type="SMART" id="SM00132">
    <property type="entry name" value="LIM"/>
    <property type="match status" value="2"/>
</dbReference>
<feature type="compositionally biased region" description="Basic and acidic residues" evidence="12">
    <location>
        <begin position="175"/>
        <end position="186"/>
    </location>
</feature>
<proteinExistence type="predicted"/>
<dbReference type="SUPFAM" id="SSF46689">
    <property type="entry name" value="Homeodomain-like"/>
    <property type="match status" value="1"/>
</dbReference>
<dbReference type="GO" id="GO:0046872">
    <property type="term" value="F:metal ion binding"/>
    <property type="evidence" value="ECO:0007669"/>
    <property type="project" value="UniProtKB-KW"/>
</dbReference>
<dbReference type="InterPro" id="IPR001356">
    <property type="entry name" value="HD"/>
</dbReference>
<organism evidence="15 16">
    <name type="scientific">Tigriopus californicus</name>
    <name type="common">Marine copepod</name>
    <dbReference type="NCBI Taxonomy" id="6832"/>
    <lineage>
        <taxon>Eukaryota</taxon>
        <taxon>Metazoa</taxon>
        <taxon>Ecdysozoa</taxon>
        <taxon>Arthropoda</taxon>
        <taxon>Crustacea</taxon>
        <taxon>Multicrustacea</taxon>
        <taxon>Hexanauplia</taxon>
        <taxon>Copepoda</taxon>
        <taxon>Harpacticoida</taxon>
        <taxon>Harpacticidae</taxon>
        <taxon>Tigriopus</taxon>
    </lineage>
</organism>
<sequence length="421" mass="47037">MMQNSTTCAKCHEVIREKYVFKVKDLPHHQNCLQCVECSMFLDSACYTQSNQYYCKRDFYRLFGPKCQGCEYTIEMDQFSTKIGQWFFHPDCVVCNVCKLTIPKGCKVQFSYDGYVYCEEHAFMCHMKNSCGISELYERDSGIECDLSMSESFKCASDPADSKSPLSNGDDGDSDSEKSKNDDSKENKRRGPRTTIKAKQLEVLKNVFNQTPKPTRLMREQLAKETGLPMRVIQVWFQNKRSKEKRMHQMRFMARAPFLPPNARRFGPPQGDPRFCFPPTSMPFDYGGPGYDPSCGGGGSPYPNSMQPYGVPFPPNDHMTDLNFQQSLPPNPPPMSQSDGSPLDTFPSPPPQTQDFHTPPPPPGTNGSGDFGGPTDQCFPSPPLSLELPTSSSSSGCSVSINNNNNNHHPSTSSVVNTISS</sequence>
<dbReference type="OrthoDB" id="10068367at2759"/>
<feature type="compositionally biased region" description="Pro residues" evidence="12">
    <location>
        <begin position="347"/>
        <end position="364"/>
    </location>
</feature>
<gene>
    <name evidence="15" type="ORF">TCAL_02806</name>
</gene>
<name>A0A553NYS8_TIGCA</name>
<dbReference type="GO" id="GO:0005634">
    <property type="term" value="C:nucleus"/>
    <property type="evidence" value="ECO:0007669"/>
    <property type="project" value="UniProtKB-SubCell"/>
</dbReference>
<dbReference type="CDD" id="cd00086">
    <property type="entry name" value="homeodomain"/>
    <property type="match status" value="1"/>
</dbReference>
<keyword evidence="2 10" id="KW-0479">Metal-binding</keyword>
<keyword evidence="8 9" id="KW-0539">Nucleus</keyword>
<dbReference type="Gene3D" id="1.10.10.60">
    <property type="entry name" value="Homeodomain-like"/>
    <property type="match status" value="1"/>
</dbReference>
<feature type="DNA-binding region" description="Homeobox" evidence="9">
    <location>
        <begin position="189"/>
        <end position="248"/>
    </location>
</feature>
<evidence type="ECO:0000313" key="15">
    <source>
        <dbReference type="EMBL" id="TRY70589.1"/>
    </source>
</evidence>
<keyword evidence="5 10" id="KW-0440">LIM domain</keyword>
<protein>
    <submittedName>
        <fullName evidence="15">Uncharacterized protein</fullName>
    </submittedName>
</protein>
<feature type="domain" description="LIM zinc-binding" evidence="13">
    <location>
        <begin position="6"/>
        <end position="65"/>
    </location>
</feature>
<dbReference type="GO" id="GO:0000977">
    <property type="term" value="F:RNA polymerase II transcription regulatory region sequence-specific DNA binding"/>
    <property type="evidence" value="ECO:0007669"/>
    <property type="project" value="TreeGrafter"/>
</dbReference>
<dbReference type="STRING" id="6832.A0A553NYS8"/>
<evidence type="ECO:0000259" key="13">
    <source>
        <dbReference type="PROSITE" id="PS50023"/>
    </source>
</evidence>
<keyword evidence="6 9" id="KW-0238">DNA-binding</keyword>
<feature type="region of interest" description="Disordered" evidence="12">
    <location>
        <begin position="156"/>
        <end position="197"/>
    </location>
</feature>
<dbReference type="AlphaFoldDB" id="A0A553NYS8"/>
<evidence type="ECO:0000256" key="5">
    <source>
        <dbReference type="ARBA" id="ARBA00023038"/>
    </source>
</evidence>
<dbReference type="Gene3D" id="2.10.110.10">
    <property type="entry name" value="Cysteine Rich Protein"/>
    <property type="match status" value="2"/>
</dbReference>
<keyword evidence="4 10" id="KW-0862">Zinc</keyword>
<comment type="subcellular location">
    <subcellularLocation>
        <location evidence="1 9 11">Nucleus</location>
    </subcellularLocation>
</comment>
<dbReference type="SUPFAM" id="SSF57716">
    <property type="entry name" value="Glucocorticoid receptor-like (DNA-binding domain)"/>
    <property type="match status" value="1"/>
</dbReference>
<feature type="domain" description="Homeobox" evidence="14">
    <location>
        <begin position="187"/>
        <end position="247"/>
    </location>
</feature>